<accession>A0ABQ4NEM8</accession>
<evidence type="ECO:0000313" key="7">
    <source>
        <dbReference type="Proteomes" id="UP000680304"/>
    </source>
</evidence>
<protein>
    <recommendedName>
        <fullName evidence="5">HTH araC/xylS-type domain-containing protein</fullName>
    </recommendedName>
</protein>
<feature type="domain" description="HTH araC/xylS-type" evidence="5">
    <location>
        <begin position="503"/>
        <end position="601"/>
    </location>
</feature>
<dbReference type="Proteomes" id="UP000680304">
    <property type="component" value="Unassembled WGS sequence"/>
</dbReference>
<gene>
    <name evidence="6" type="ORF">PACILC2_49910</name>
</gene>
<keyword evidence="7" id="KW-1185">Reference proteome</keyword>
<evidence type="ECO:0000256" key="1">
    <source>
        <dbReference type="ARBA" id="ARBA00023015"/>
    </source>
</evidence>
<sequence length="604" mass="69254">MMVFTKPHTVHQKPLFSDNVLSSRSHISALMSYPFNTSVPDAYLAVNIDRDRLRELIRIRENWVTGTAIVDRSGRIVSQAGNAALAASAWPETIRSNAEGTLVRSGNGQALTFMKSRFHDDWYYVSLIDLQTLLKPARLIRTISAVFLGFVFILGSFVSYYLSRKLYSPIREIRTGLQSHRRADEPKTRERNDFDVIKRFSSLIISENKELAQLVSGMVPIVKEHFITQLLLGGYRDRLSIACYAKEIDFPYEPEAQRTVLCIELQYRSHMQERLPETSRTFLMAELKEKIRKLLPVSVWLCQTEPGLLACVVHHDGPGPFGPKEAAVLIQSILPQPYYKAAIGIGKTAHAIEELHKSYLHARTMLRYKGLHPEVEICSEEQAPDVDVPWDSFLSVHEVNLIFNRVKQRDFDGLLQSVGELLDAGMRRNANAFQVKCLCSDVLNTWIRAAGADRGDFGISVYAAMFDRLERCATWDEIRQCFRDIHAMLFRKEEPDARSVQLADILAHIRNHYGEELSIERYAEQMGMSVGHFSRVFKEEVGEKYVEYIARVRLSEAKRLLLDTDMKIDEIAERVGYWGRSSFIRVFRRYEGITPAQYRSAYRA</sequence>
<keyword evidence="4" id="KW-0472">Membrane</keyword>
<dbReference type="InterPro" id="IPR018060">
    <property type="entry name" value="HTH_AraC"/>
</dbReference>
<dbReference type="SMART" id="SM00342">
    <property type="entry name" value="HTH_ARAC"/>
    <property type="match status" value="1"/>
</dbReference>
<feature type="transmembrane region" description="Helical" evidence="4">
    <location>
        <begin position="139"/>
        <end position="162"/>
    </location>
</feature>
<dbReference type="PANTHER" id="PTHR43280:SF28">
    <property type="entry name" value="HTH-TYPE TRANSCRIPTIONAL ACTIVATOR RHAS"/>
    <property type="match status" value="1"/>
</dbReference>
<reference evidence="6 7" key="1">
    <citation type="submission" date="2021-04" db="EMBL/GenBank/DDBJ databases">
        <title>Draft genome sequence of Paenibacillus cisolokensis, LC2-13A.</title>
        <authorList>
            <person name="Uke A."/>
            <person name="Chhe C."/>
            <person name="Baramee S."/>
            <person name="Kosugi A."/>
        </authorList>
    </citation>
    <scope>NUCLEOTIDE SEQUENCE [LARGE SCALE GENOMIC DNA]</scope>
    <source>
        <strain evidence="6 7">LC2-13A</strain>
    </source>
</reference>
<dbReference type="InterPro" id="IPR020449">
    <property type="entry name" value="Tscrpt_reg_AraC-type_HTH"/>
</dbReference>
<evidence type="ECO:0000256" key="2">
    <source>
        <dbReference type="ARBA" id="ARBA00023125"/>
    </source>
</evidence>
<dbReference type="Pfam" id="PF17853">
    <property type="entry name" value="GGDEF_2"/>
    <property type="match status" value="1"/>
</dbReference>
<organism evidence="6 7">
    <name type="scientific">Paenibacillus cisolokensis</name>
    <dbReference type="NCBI Taxonomy" id="1658519"/>
    <lineage>
        <taxon>Bacteria</taxon>
        <taxon>Bacillati</taxon>
        <taxon>Bacillota</taxon>
        <taxon>Bacilli</taxon>
        <taxon>Bacillales</taxon>
        <taxon>Paenibacillaceae</taxon>
        <taxon>Paenibacillus</taxon>
    </lineage>
</organism>
<evidence type="ECO:0000256" key="4">
    <source>
        <dbReference type="SAM" id="Phobius"/>
    </source>
</evidence>
<evidence type="ECO:0000259" key="5">
    <source>
        <dbReference type="PROSITE" id="PS01124"/>
    </source>
</evidence>
<evidence type="ECO:0000256" key="3">
    <source>
        <dbReference type="ARBA" id="ARBA00023163"/>
    </source>
</evidence>
<dbReference type="SUPFAM" id="SSF46689">
    <property type="entry name" value="Homeodomain-like"/>
    <property type="match status" value="2"/>
</dbReference>
<keyword evidence="4" id="KW-1133">Transmembrane helix</keyword>
<keyword evidence="2" id="KW-0238">DNA-binding</keyword>
<dbReference type="EMBL" id="BOVJ01000183">
    <property type="protein sequence ID" value="GIQ66423.1"/>
    <property type="molecule type" value="Genomic_DNA"/>
</dbReference>
<comment type="caution">
    <text evidence="6">The sequence shown here is derived from an EMBL/GenBank/DDBJ whole genome shotgun (WGS) entry which is preliminary data.</text>
</comment>
<dbReference type="PANTHER" id="PTHR43280">
    <property type="entry name" value="ARAC-FAMILY TRANSCRIPTIONAL REGULATOR"/>
    <property type="match status" value="1"/>
</dbReference>
<dbReference type="PROSITE" id="PS01124">
    <property type="entry name" value="HTH_ARAC_FAMILY_2"/>
    <property type="match status" value="1"/>
</dbReference>
<dbReference type="InterPro" id="IPR041522">
    <property type="entry name" value="CdaR_GGDEF"/>
</dbReference>
<dbReference type="InterPro" id="IPR018062">
    <property type="entry name" value="HTH_AraC-typ_CS"/>
</dbReference>
<evidence type="ECO:0000313" key="6">
    <source>
        <dbReference type="EMBL" id="GIQ66423.1"/>
    </source>
</evidence>
<proteinExistence type="predicted"/>
<dbReference type="RefSeq" id="WP_244863758.1">
    <property type="nucleotide sequence ID" value="NZ_BOVJ01000183.1"/>
</dbReference>
<dbReference type="PROSITE" id="PS00041">
    <property type="entry name" value="HTH_ARAC_FAMILY_1"/>
    <property type="match status" value="1"/>
</dbReference>
<name>A0ABQ4NEM8_9BACL</name>
<dbReference type="InterPro" id="IPR009057">
    <property type="entry name" value="Homeodomain-like_sf"/>
</dbReference>
<dbReference type="Pfam" id="PF12833">
    <property type="entry name" value="HTH_18"/>
    <property type="match status" value="1"/>
</dbReference>
<dbReference type="PRINTS" id="PR00032">
    <property type="entry name" value="HTHARAC"/>
</dbReference>
<keyword evidence="3" id="KW-0804">Transcription</keyword>
<keyword evidence="4" id="KW-0812">Transmembrane</keyword>
<keyword evidence="1" id="KW-0805">Transcription regulation</keyword>
<dbReference type="Gene3D" id="1.10.10.60">
    <property type="entry name" value="Homeodomain-like"/>
    <property type="match status" value="2"/>
</dbReference>